<evidence type="ECO:0000256" key="1">
    <source>
        <dbReference type="ARBA" id="ARBA00022527"/>
    </source>
</evidence>
<feature type="domain" description="AGC-kinase C-terminal" evidence="6">
    <location>
        <begin position="16"/>
        <end position="86"/>
    </location>
</feature>
<evidence type="ECO:0000256" key="5">
    <source>
        <dbReference type="ARBA" id="ARBA00022840"/>
    </source>
</evidence>
<dbReference type="Gene3D" id="3.30.200.20">
    <property type="entry name" value="Phosphorylase Kinase, domain 1"/>
    <property type="match status" value="1"/>
</dbReference>
<dbReference type="Pfam" id="PF00433">
    <property type="entry name" value="Pkinase_C"/>
    <property type="match status" value="1"/>
</dbReference>
<keyword evidence="5" id="KW-0067">ATP-binding</keyword>
<evidence type="ECO:0000313" key="7">
    <source>
        <dbReference type="EnsemblMetazoa" id="MESCA001854-PA"/>
    </source>
</evidence>
<dbReference type="OMA" id="DWNALEN"/>
<organism evidence="7 8">
    <name type="scientific">Megaselia scalaris</name>
    <name type="common">Humpbacked fly</name>
    <name type="synonym">Phora scalaris</name>
    <dbReference type="NCBI Taxonomy" id="36166"/>
    <lineage>
        <taxon>Eukaryota</taxon>
        <taxon>Metazoa</taxon>
        <taxon>Ecdysozoa</taxon>
        <taxon>Arthropoda</taxon>
        <taxon>Hexapoda</taxon>
        <taxon>Insecta</taxon>
        <taxon>Pterygota</taxon>
        <taxon>Neoptera</taxon>
        <taxon>Endopterygota</taxon>
        <taxon>Diptera</taxon>
        <taxon>Brachycera</taxon>
        <taxon>Muscomorpha</taxon>
        <taxon>Platypezoidea</taxon>
        <taxon>Phoridae</taxon>
        <taxon>Megaseliini</taxon>
        <taxon>Megaselia</taxon>
    </lineage>
</organism>
<name>T1GET3_MEGSC</name>
<keyword evidence="1" id="KW-0723">Serine/threonine-protein kinase</keyword>
<dbReference type="STRING" id="36166.T1GET3"/>
<dbReference type="SMART" id="SM00133">
    <property type="entry name" value="S_TK_X"/>
    <property type="match status" value="1"/>
</dbReference>
<keyword evidence="3" id="KW-0547">Nucleotide-binding</keyword>
<evidence type="ECO:0000313" key="8">
    <source>
        <dbReference type="Proteomes" id="UP000015102"/>
    </source>
</evidence>
<evidence type="ECO:0000256" key="3">
    <source>
        <dbReference type="ARBA" id="ARBA00022741"/>
    </source>
</evidence>
<dbReference type="InterPro" id="IPR000961">
    <property type="entry name" value="AGC-kinase_C"/>
</dbReference>
<reference evidence="7" key="2">
    <citation type="submission" date="2015-06" db="UniProtKB">
        <authorList>
            <consortium name="EnsemblMetazoa"/>
        </authorList>
    </citation>
    <scope>IDENTIFICATION</scope>
</reference>
<evidence type="ECO:0000259" key="6">
    <source>
        <dbReference type="PROSITE" id="PS51285"/>
    </source>
</evidence>
<dbReference type="HOGENOM" id="CLU_000288_63_26_1"/>
<proteinExistence type="predicted"/>
<dbReference type="GO" id="GO:0004674">
    <property type="term" value="F:protein serine/threonine kinase activity"/>
    <property type="evidence" value="ECO:0007669"/>
    <property type="project" value="UniProtKB-KW"/>
</dbReference>
<dbReference type="Gene3D" id="1.10.510.10">
    <property type="entry name" value="Transferase(Phosphotransferase) domain 1"/>
    <property type="match status" value="1"/>
</dbReference>
<dbReference type="AlphaFoldDB" id="T1GET3"/>
<dbReference type="Proteomes" id="UP000015102">
    <property type="component" value="Unassembled WGS sequence"/>
</dbReference>
<sequence>GGGQAPEEIKGHSFFRAIEWEKVENREEEPPFVPALKGRKDLAHFDTDFTAATTDLTPTDKLFMMNLDQTDFIGFSYLNPEFLTYA</sequence>
<dbReference type="PROSITE" id="PS51285">
    <property type="entry name" value="AGC_KINASE_CTER"/>
    <property type="match status" value="1"/>
</dbReference>
<dbReference type="PANTHER" id="PTHR24351">
    <property type="entry name" value="RIBOSOMAL PROTEIN S6 KINASE"/>
    <property type="match status" value="1"/>
</dbReference>
<dbReference type="EnsemblMetazoa" id="MESCA001854-RA">
    <property type="protein sequence ID" value="MESCA001854-PA"/>
    <property type="gene ID" value="MESCA001854"/>
</dbReference>
<keyword evidence="2" id="KW-0808">Transferase</keyword>
<keyword evidence="4" id="KW-0418">Kinase</keyword>
<accession>T1GET3</accession>
<reference evidence="8" key="1">
    <citation type="submission" date="2013-02" db="EMBL/GenBank/DDBJ databases">
        <authorList>
            <person name="Hughes D."/>
        </authorList>
    </citation>
    <scope>NUCLEOTIDE SEQUENCE</scope>
    <source>
        <strain>Durham</strain>
        <strain evidence="8">NC isolate 2 -- Noor lab</strain>
    </source>
</reference>
<keyword evidence="8" id="KW-1185">Reference proteome</keyword>
<dbReference type="EMBL" id="CAQQ02059394">
    <property type="status" value="NOT_ANNOTATED_CDS"/>
    <property type="molecule type" value="Genomic_DNA"/>
</dbReference>
<protein>
    <recommendedName>
        <fullName evidence="6">AGC-kinase C-terminal domain-containing protein</fullName>
    </recommendedName>
</protein>
<evidence type="ECO:0000256" key="2">
    <source>
        <dbReference type="ARBA" id="ARBA00022679"/>
    </source>
</evidence>
<dbReference type="GO" id="GO:0005524">
    <property type="term" value="F:ATP binding"/>
    <property type="evidence" value="ECO:0007669"/>
    <property type="project" value="UniProtKB-KW"/>
</dbReference>
<evidence type="ECO:0000256" key="4">
    <source>
        <dbReference type="ARBA" id="ARBA00022777"/>
    </source>
</evidence>
<dbReference type="InterPro" id="IPR017892">
    <property type="entry name" value="Pkinase_C"/>
</dbReference>